<sequence>MRQTFLYLNSSKTEVIQIGTLHQIQQQKILNITYSGHNIYLSERLINAHHPHIPFSSVASRLCPDHLQNLSAYLPMPAWTRSCTMGDRAFSCAAPRLWNKLPPHLKAPQTLTHFKRGLKTFLFIHCF</sequence>
<dbReference type="EMBL" id="JAHUTI010060986">
    <property type="protein sequence ID" value="MED6252189.1"/>
    <property type="molecule type" value="Genomic_DNA"/>
</dbReference>
<keyword evidence="2" id="KW-1185">Reference proteome</keyword>
<accession>A0ABU7BS23</accession>
<name>A0ABU7BS23_9TELE</name>
<evidence type="ECO:0000313" key="1">
    <source>
        <dbReference type="EMBL" id="MED6252189.1"/>
    </source>
</evidence>
<dbReference type="Proteomes" id="UP001345963">
    <property type="component" value="Unassembled WGS sequence"/>
</dbReference>
<comment type="caution">
    <text evidence="1">The sequence shown here is derived from an EMBL/GenBank/DDBJ whole genome shotgun (WGS) entry which is preliminary data.</text>
</comment>
<reference evidence="1 2" key="1">
    <citation type="submission" date="2021-07" db="EMBL/GenBank/DDBJ databases">
        <authorList>
            <person name="Palmer J.M."/>
        </authorList>
    </citation>
    <scope>NUCLEOTIDE SEQUENCE [LARGE SCALE GENOMIC DNA]</scope>
    <source>
        <strain evidence="1 2">AT_MEX2019</strain>
        <tissue evidence="1">Muscle</tissue>
    </source>
</reference>
<gene>
    <name evidence="1" type="ORF">ATANTOWER_008228</name>
</gene>
<proteinExistence type="predicted"/>
<protein>
    <submittedName>
        <fullName evidence="1">Uncharacterized protein</fullName>
    </submittedName>
</protein>
<evidence type="ECO:0000313" key="2">
    <source>
        <dbReference type="Proteomes" id="UP001345963"/>
    </source>
</evidence>
<organism evidence="1 2">
    <name type="scientific">Ataeniobius toweri</name>
    <dbReference type="NCBI Taxonomy" id="208326"/>
    <lineage>
        <taxon>Eukaryota</taxon>
        <taxon>Metazoa</taxon>
        <taxon>Chordata</taxon>
        <taxon>Craniata</taxon>
        <taxon>Vertebrata</taxon>
        <taxon>Euteleostomi</taxon>
        <taxon>Actinopterygii</taxon>
        <taxon>Neopterygii</taxon>
        <taxon>Teleostei</taxon>
        <taxon>Neoteleostei</taxon>
        <taxon>Acanthomorphata</taxon>
        <taxon>Ovalentaria</taxon>
        <taxon>Atherinomorphae</taxon>
        <taxon>Cyprinodontiformes</taxon>
        <taxon>Goodeidae</taxon>
        <taxon>Ataeniobius</taxon>
    </lineage>
</organism>